<dbReference type="EMBL" id="JACIFV010000037">
    <property type="protein sequence ID" value="MBB4195741.1"/>
    <property type="molecule type" value="Genomic_DNA"/>
</dbReference>
<evidence type="ECO:0000256" key="1">
    <source>
        <dbReference type="ARBA" id="ARBA00001947"/>
    </source>
</evidence>
<keyword evidence="11" id="KW-1185">Reference proteome</keyword>
<dbReference type="STRING" id="1138170.GA0061105_12719"/>
<gene>
    <name evidence="9" type="ORF">GA0061105_12719</name>
    <name evidence="8" type="ORF">GGD53_005940</name>
</gene>
<dbReference type="Gene3D" id="3.90.180.10">
    <property type="entry name" value="Medium-chain alcohol dehydrogenases, catalytic domain"/>
    <property type="match status" value="1"/>
</dbReference>
<evidence type="ECO:0000259" key="7">
    <source>
        <dbReference type="SMART" id="SM00829"/>
    </source>
</evidence>
<evidence type="ECO:0000313" key="9">
    <source>
        <dbReference type="EMBL" id="SCB61928.1"/>
    </source>
</evidence>
<evidence type="ECO:0000256" key="4">
    <source>
        <dbReference type="ARBA" id="ARBA00023002"/>
    </source>
</evidence>
<dbReference type="GO" id="GO:0051903">
    <property type="term" value="F:S-(hydroxymethyl)glutathione dehydrogenase [NAD(P)+] activity"/>
    <property type="evidence" value="ECO:0007669"/>
    <property type="project" value="TreeGrafter"/>
</dbReference>
<dbReference type="EC" id="1.1.1.1" evidence="8"/>
<dbReference type="InterPro" id="IPR013154">
    <property type="entry name" value="ADH-like_N"/>
</dbReference>
<dbReference type="GO" id="GO:0005829">
    <property type="term" value="C:cytosol"/>
    <property type="evidence" value="ECO:0007669"/>
    <property type="project" value="TreeGrafter"/>
</dbReference>
<accession>A0A1C3YBQ4</accession>
<evidence type="ECO:0000313" key="10">
    <source>
        <dbReference type="Proteomes" id="UP000198723"/>
    </source>
</evidence>
<evidence type="ECO:0000313" key="8">
    <source>
        <dbReference type="EMBL" id="MBB4195741.1"/>
    </source>
</evidence>
<dbReference type="Gene3D" id="3.40.50.720">
    <property type="entry name" value="NAD(P)-binding Rossmann-like Domain"/>
    <property type="match status" value="1"/>
</dbReference>
<dbReference type="Proteomes" id="UP000524492">
    <property type="component" value="Unassembled WGS sequence"/>
</dbReference>
<dbReference type="InterPro" id="IPR036291">
    <property type="entry name" value="NAD(P)-bd_dom_sf"/>
</dbReference>
<dbReference type="GO" id="GO:0046294">
    <property type="term" value="P:formaldehyde catabolic process"/>
    <property type="evidence" value="ECO:0007669"/>
    <property type="project" value="TreeGrafter"/>
</dbReference>
<dbReference type="InterPro" id="IPR020843">
    <property type="entry name" value="ER"/>
</dbReference>
<reference evidence="9 10" key="1">
    <citation type="submission" date="2016-08" db="EMBL/GenBank/DDBJ databases">
        <authorList>
            <person name="Seilhamer J.J."/>
        </authorList>
    </citation>
    <scope>NUCLEOTIDE SEQUENCE [LARGE SCALE GENOMIC DNA]</scope>
    <source>
        <strain evidence="9 10">HBR26</strain>
    </source>
</reference>
<keyword evidence="2 6" id="KW-0479">Metal-binding</keyword>
<sequence length="375" mass="39112">MQMRSVILRESGLPKPYSNSKPLKIELVELTPPGPMEVLVKIKAAGVCHSDLSAINGDRPRPLPVALGHEASGVVAAIGPSVEKVEVGDHVVMSFLPVCGHCSYCAEGRASLCEPGYQANAAGTLLSGGKHIRLRGYEINHHSGVSAFSEYAVVSASSVVKVTKDIDLATAALFGCAVMTGVGAVMNTCGVRPGRSVAVIGLGGVGLSAILGAVASGASDIVAIDLIQAKLDLAKELGATKTFLATSPNIVAQVKGATSGGVDYAIEMAGSKKAFELAYEITRRGGMTATAGLASANSRFEVSPLPLVGEERTIKGSYMGSCVPSRDIPRYIDLYLKGKLPVDKLLSSTGPLDEINEVFDRLDRAEINRHLVLMD</sequence>
<evidence type="ECO:0000256" key="5">
    <source>
        <dbReference type="ARBA" id="ARBA00023027"/>
    </source>
</evidence>
<dbReference type="EMBL" id="FMAJ01000027">
    <property type="protein sequence ID" value="SCB61928.1"/>
    <property type="molecule type" value="Genomic_DNA"/>
</dbReference>
<dbReference type="SMART" id="SM00829">
    <property type="entry name" value="PKS_ER"/>
    <property type="match status" value="1"/>
</dbReference>
<evidence type="ECO:0000256" key="3">
    <source>
        <dbReference type="ARBA" id="ARBA00022833"/>
    </source>
</evidence>
<dbReference type="FunFam" id="3.40.50.720:FF:000003">
    <property type="entry name" value="S-(hydroxymethyl)glutathione dehydrogenase"/>
    <property type="match status" value="1"/>
</dbReference>
<dbReference type="Pfam" id="PF00107">
    <property type="entry name" value="ADH_zinc_N"/>
    <property type="match status" value="1"/>
</dbReference>
<dbReference type="InterPro" id="IPR013149">
    <property type="entry name" value="ADH-like_C"/>
</dbReference>
<keyword evidence="4 8" id="KW-0560">Oxidoreductase</keyword>
<feature type="domain" description="Enoyl reductase (ER)" evidence="7">
    <location>
        <begin position="18"/>
        <end position="373"/>
    </location>
</feature>
<evidence type="ECO:0000256" key="2">
    <source>
        <dbReference type="ARBA" id="ARBA00022723"/>
    </source>
</evidence>
<evidence type="ECO:0000256" key="6">
    <source>
        <dbReference type="RuleBase" id="RU361277"/>
    </source>
</evidence>
<dbReference type="GO" id="GO:0004022">
    <property type="term" value="F:alcohol dehydrogenase (NAD+) activity"/>
    <property type="evidence" value="ECO:0007669"/>
    <property type="project" value="UniProtKB-EC"/>
</dbReference>
<dbReference type="GO" id="GO:0008270">
    <property type="term" value="F:zinc ion binding"/>
    <property type="evidence" value="ECO:0007669"/>
    <property type="project" value="InterPro"/>
</dbReference>
<comment type="cofactor">
    <cofactor evidence="1 6">
        <name>Zn(2+)</name>
        <dbReference type="ChEBI" id="CHEBI:29105"/>
    </cofactor>
</comment>
<dbReference type="PANTHER" id="PTHR43880">
    <property type="entry name" value="ALCOHOL DEHYDROGENASE"/>
    <property type="match status" value="1"/>
</dbReference>
<keyword evidence="5" id="KW-0520">NAD</keyword>
<organism evidence="9 10">
    <name type="scientific">Rhizobium aethiopicum</name>
    <dbReference type="NCBI Taxonomy" id="1138170"/>
    <lineage>
        <taxon>Bacteria</taxon>
        <taxon>Pseudomonadati</taxon>
        <taxon>Pseudomonadota</taxon>
        <taxon>Alphaproteobacteria</taxon>
        <taxon>Hyphomicrobiales</taxon>
        <taxon>Rhizobiaceae</taxon>
        <taxon>Rhizobium/Agrobacterium group</taxon>
        <taxon>Rhizobium</taxon>
    </lineage>
</organism>
<dbReference type="SUPFAM" id="SSF51735">
    <property type="entry name" value="NAD(P)-binding Rossmann-fold domains"/>
    <property type="match status" value="1"/>
</dbReference>
<evidence type="ECO:0000313" key="11">
    <source>
        <dbReference type="Proteomes" id="UP000524492"/>
    </source>
</evidence>
<dbReference type="CDD" id="cd08281">
    <property type="entry name" value="liver_ADH_like1"/>
    <property type="match status" value="1"/>
</dbReference>
<name>A0A1C3YBQ4_9HYPH</name>
<dbReference type="InterPro" id="IPR011032">
    <property type="entry name" value="GroES-like_sf"/>
</dbReference>
<comment type="similarity">
    <text evidence="6">Belongs to the zinc-containing alcohol dehydrogenase family.</text>
</comment>
<dbReference type="PROSITE" id="PS00059">
    <property type="entry name" value="ADH_ZINC"/>
    <property type="match status" value="1"/>
</dbReference>
<keyword evidence="3 6" id="KW-0862">Zinc</keyword>
<reference evidence="8 11" key="2">
    <citation type="submission" date="2020-08" db="EMBL/GenBank/DDBJ databases">
        <title>Genomic Encyclopedia of Type Strains, Phase IV (KMG-V): Genome sequencing to study the core and pangenomes of soil and plant-associated prokaryotes.</title>
        <authorList>
            <person name="Whitman W."/>
        </authorList>
    </citation>
    <scope>NUCLEOTIDE SEQUENCE [LARGE SCALE GENOMIC DNA]</scope>
    <source>
        <strain evidence="8 11">SEMIA 4074</strain>
    </source>
</reference>
<dbReference type="InterPro" id="IPR002328">
    <property type="entry name" value="ADH_Zn_CS"/>
</dbReference>
<dbReference type="Pfam" id="PF08240">
    <property type="entry name" value="ADH_N"/>
    <property type="match status" value="1"/>
</dbReference>
<dbReference type="SUPFAM" id="SSF50129">
    <property type="entry name" value="GroES-like"/>
    <property type="match status" value="2"/>
</dbReference>
<dbReference type="RefSeq" id="WP_004673287.1">
    <property type="nucleotide sequence ID" value="NZ_FMAJ01000027.1"/>
</dbReference>
<dbReference type="PANTHER" id="PTHR43880:SF12">
    <property type="entry name" value="ALCOHOL DEHYDROGENASE CLASS-3"/>
    <property type="match status" value="1"/>
</dbReference>
<proteinExistence type="inferred from homology"/>
<dbReference type="GeneID" id="45960457"/>
<dbReference type="Proteomes" id="UP000198723">
    <property type="component" value="Unassembled WGS sequence"/>
</dbReference>
<dbReference type="AlphaFoldDB" id="A0A1C3YBQ4"/>
<protein>
    <submittedName>
        <fullName evidence="9">Alcohol dehydrogenase</fullName>
        <ecNumber evidence="8">1.1.1.1</ecNumber>
    </submittedName>
</protein>